<dbReference type="PRINTS" id="PR00468">
    <property type="entry name" value="PLTLPOXGNASE"/>
</dbReference>
<dbReference type="Gramene" id="PHT76345">
    <property type="protein sequence ID" value="PHT76345"/>
    <property type="gene ID" value="T459_19867"/>
</dbReference>
<evidence type="ECO:0000259" key="4">
    <source>
        <dbReference type="PROSITE" id="PS51393"/>
    </source>
</evidence>
<dbReference type="EMBL" id="AYRZ02000007">
    <property type="protein sequence ID" value="PHT76345.1"/>
    <property type="molecule type" value="Genomic_DNA"/>
</dbReference>
<dbReference type="SUPFAM" id="SSF48484">
    <property type="entry name" value="Lipoxigenase"/>
    <property type="match status" value="2"/>
</dbReference>
<dbReference type="InterPro" id="IPR000907">
    <property type="entry name" value="LipOase"/>
</dbReference>
<evidence type="ECO:0000256" key="2">
    <source>
        <dbReference type="ARBA" id="ARBA00022964"/>
    </source>
</evidence>
<reference evidence="5 6" key="2">
    <citation type="journal article" date="2017" name="Genome Biol.">
        <title>New reference genome sequences of hot pepper reveal the massive evolution of plant disease-resistance genes by retroduplication.</title>
        <authorList>
            <person name="Kim S."/>
            <person name="Park J."/>
            <person name="Yeom S.I."/>
            <person name="Kim Y.M."/>
            <person name="Seo E."/>
            <person name="Kim K.T."/>
            <person name="Kim M.S."/>
            <person name="Lee J.M."/>
            <person name="Cheong K."/>
            <person name="Shin H.S."/>
            <person name="Kim S.B."/>
            <person name="Han K."/>
            <person name="Lee J."/>
            <person name="Park M."/>
            <person name="Lee H.A."/>
            <person name="Lee H.Y."/>
            <person name="Lee Y."/>
            <person name="Oh S."/>
            <person name="Lee J.H."/>
            <person name="Choi E."/>
            <person name="Choi E."/>
            <person name="Lee S.E."/>
            <person name="Jeon J."/>
            <person name="Kim H."/>
            <person name="Choi G."/>
            <person name="Song H."/>
            <person name="Lee J."/>
            <person name="Lee S.C."/>
            <person name="Kwon J.K."/>
            <person name="Lee H.Y."/>
            <person name="Koo N."/>
            <person name="Hong Y."/>
            <person name="Kim R.W."/>
            <person name="Kang W.H."/>
            <person name="Huh J.H."/>
            <person name="Kang B.C."/>
            <person name="Yang T.J."/>
            <person name="Lee Y.H."/>
            <person name="Bennetzen J.L."/>
            <person name="Choi D."/>
        </authorList>
    </citation>
    <scope>NUCLEOTIDE SEQUENCE [LARGE SCALE GENOMIC DNA]</scope>
    <source>
        <strain evidence="6">cv. CM334</strain>
    </source>
</reference>
<dbReference type="InterPro" id="IPR013819">
    <property type="entry name" value="LipOase_C"/>
</dbReference>
<evidence type="ECO:0000313" key="6">
    <source>
        <dbReference type="Proteomes" id="UP000222542"/>
    </source>
</evidence>
<keyword evidence="2" id="KW-0223">Dioxygenase</keyword>
<keyword evidence="3" id="KW-0560">Oxidoreductase</keyword>
<dbReference type="PANTHER" id="PTHR11771">
    <property type="entry name" value="LIPOXYGENASE"/>
    <property type="match status" value="1"/>
</dbReference>
<dbReference type="Gene3D" id="4.10.375.10">
    <property type="entry name" value="Lipoxygenase-1, Domain 2"/>
    <property type="match status" value="2"/>
</dbReference>
<evidence type="ECO:0000313" key="5">
    <source>
        <dbReference type="EMBL" id="PHT76345.1"/>
    </source>
</evidence>
<evidence type="ECO:0000256" key="1">
    <source>
        <dbReference type="ARBA" id="ARBA00022723"/>
    </source>
</evidence>
<gene>
    <name evidence="5" type="ORF">T459_19867</name>
</gene>
<reference evidence="5 6" key="1">
    <citation type="journal article" date="2014" name="Nat. Genet.">
        <title>Genome sequence of the hot pepper provides insights into the evolution of pungency in Capsicum species.</title>
        <authorList>
            <person name="Kim S."/>
            <person name="Park M."/>
            <person name="Yeom S.I."/>
            <person name="Kim Y.M."/>
            <person name="Lee J.M."/>
            <person name="Lee H.A."/>
            <person name="Seo E."/>
            <person name="Choi J."/>
            <person name="Cheong K."/>
            <person name="Kim K.T."/>
            <person name="Jung K."/>
            <person name="Lee G.W."/>
            <person name="Oh S.K."/>
            <person name="Bae C."/>
            <person name="Kim S.B."/>
            <person name="Lee H.Y."/>
            <person name="Kim S.Y."/>
            <person name="Kim M.S."/>
            <person name="Kang B.C."/>
            <person name="Jo Y.D."/>
            <person name="Yang H.B."/>
            <person name="Jeong H.J."/>
            <person name="Kang W.H."/>
            <person name="Kwon J.K."/>
            <person name="Shin C."/>
            <person name="Lim J.Y."/>
            <person name="Park J.H."/>
            <person name="Huh J.H."/>
            <person name="Kim J.S."/>
            <person name="Kim B.D."/>
            <person name="Cohen O."/>
            <person name="Paran I."/>
            <person name="Suh M.C."/>
            <person name="Lee S.B."/>
            <person name="Kim Y.K."/>
            <person name="Shin Y."/>
            <person name="Noh S.J."/>
            <person name="Park J."/>
            <person name="Seo Y.S."/>
            <person name="Kwon S.Y."/>
            <person name="Kim H.A."/>
            <person name="Park J.M."/>
            <person name="Kim H.J."/>
            <person name="Choi S.B."/>
            <person name="Bosland P.W."/>
            <person name="Reeves G."/>
            <person name="Jo S.H."/>
            <person name="Lee B.W."/>
            <person name="Cho H.T."/>
            <person name="Choi H.S."/>
            <person name="Lee M.S."/>
            <person name="Yu Y."/>
            <person name="Do Choi Y."/>
            <person name="Park B.S."/>
            <person name="van Deynze A."/>
            <person name="Ashrafi H."/>
            <person name="Hill T."/>
            <person name="Kim W.T."/>
            <person name="Pai H.S."/>
            <person name="Ahn H.K."/>
            <person name="Yeam I."/>
            <person name="Giovannoni J.J."/>
            <person name="Rose J.K."/>
            <person name="Sorensen I."/>
            <person name="Lee S.J."/>
            <person name="Kim R.W."/>
            <person name="Choi I.Y."/>
            <person name="Choi B.S."/>
            <person name="Lim J.S."/>
            <person name="Lee Y.H."/>
            <person name="Choi D."/>
        </authorList>
    </citation>
    <scope>NUCLEOTIDE SEQUENCE [LARGE SCALE GENOMIC DNA]</scope>
    <source>
        <strain evidence="6">cv. CM334</strain>
    </source>
</reference>
<dbReference type="PROSITE" id="PS51393">
    <property type="entry name" value="LIPOXYGENASE_3"/>
    <property type="match status" value="1"/>
</dbReference>
<dbReference type="InterPro" id="IPR036226">
    <property type="entry name" value="LipOase_C_sf"/>
</dbReference>
<proteinExistence type="predicted"/>
<keyword evidence="1" id="KW-0479">Metal-binding</keyword>
<organism evidence="5 6">
    <name type="scientific">Capsicum annuum</name>
    <name type="common">Capsicum pepper</name>
    <dbReference type="NCBI Taxonomy" id="4072"/>
    <lineage>
        <taxon>Eukaryota</taxon>
        <taxon>Viridiplantae</taxon>
        <taxon>Streptophyta</taxon>
        <taxon>Embryophyta</taxon>
        <taxon>Tracheophyta</taxon>
        <taxon>Spermatophyta</taxon>
        <taxon>Magnoliopsida</taxon>
        <taxon>eudicotyledons</taxon>
        <taxon>Gunneridae</taxon>
        <taxon>Pentapetalae</taxon>
        <taxon>asterids</taxon>
        <taxon>lamiids</taxon>
        <taxon>Solanales</taxon>
        <taxon>Solanaceae</taxon>
        <taxon>Solanoideae</taxon>
        <taxon>Capsiceae</taxon>
        <taxon>Capsicum</taxon>
    </lineage>
</organism>
<dbReference type="GO" id="GO:0046872">
    <property type="term" value="F:metal ion binding"/>
    <property type="evidence" value="ECO:0007669"/>
    <property type="project" value="UniProtKB-KW"/>
</dbReference>
<dbReference type="InterPro" id="IPR001246">
    <property type="entry name" value="LipOase_plant"/>
</dbReference>
<dbReference type="GO" id="GO:0016702">
    <property type="term" value="F:oxidoreductase activity, acting on single donors with incorporation of molecular oxygen, incorporation of two atoms of oxygen"/>
    <property type="evidence" value="ECO:0007669"/>
    <property type="project" value="InterPro"/>
</dbReference>
<evidence type="ECO:0000256" key="3">
    <source>
        <dbReference type="ARBA" id="ARBA00023002"/>
    </source>
</evidence>
<feature type="domain" description="Lipoxygenase" evidence="4">
    <location>
        <begin position="21"/>
        <end position="221"/>
    </location>
</feature>
<dbReference type="Pfam" id="PF00305">
    <property type="entry name" value="Lipoxygenase"/>
    <property type="match status" value="2"/>
</dbReference>
<dbReference type="Proteomes" id="UP000222542">
    <property type="component" value="Unassembled WGS sequence"/>
</dbReference>
<keyword evidence="6" id="KW-1185">Reference proteome</keyword>
<protein>
    <recommendedName>
        <fullName evidence="4">Lipoxygenase domain-containing protein</fullName>
    </recommendedName>
</protein>
<dbReference type="STRING" id="4072.A0A2G2Z3A6"/>
<dbReference type="AlphaFoldDB" id="A0A2G2Z3A6"/>
<comment type="caution">
    <text evidence="5">The sequence shown here is derived from an EMBL/GenBank/DDBJ whole genome shotgun (WGS) entry which is preliminary data.</text>
</comment>
<sequence>MTQYLHNGVLVVNFKVDLREAWLPSETTAALYSYREDELLHLRGTRIEKLEEWGRDYDYDIHNNFGDPGSSSLLSRPVLGRYKEYPYPRRGRIERPLSKTDPKSVIRLPQIASFLSAIGDVTLNEFKNLEDVLQVYEQELLVIGDVTFNEFKNFENVLHVYEQEILALLPSETLAALCSYREDELLHLRGTGIEKLREWDRVYDYDVYNDFGDADSSPLLA</sequence>
<accession>A0A2G2Z3A6</accession>
<dbReference type="GO" id="GO:0034440">
    <property type="term" value="P:lipid oxidation"/>
    <property type="evidence" value="ECO:0007669"/>
    <property type="project" value="InterPro"/>
</dbReference>
<name>A0A2G2Z3A6_CAPAN</name>